<dbReference type="OMA" id="CNNYVEF"/>
<feature type="signal peptide" evidence="3">
    <location>
        <begin position="1"/>
        <end position="17"/>
    </location>
</feature>
<keyword evidence="5" id="KW-1185">Reference proteome</keyword>
<evidence type="ECO:0000256" key="3">
    <source>
        <dbReference type="SAM" id="SignalP"/>
    </source>
</evidence>
<dbReference type="SUPFAM" id="SSF51695">
    <property type="entry name" value="PLC-like phosphodiesterases"/>
    <property type="match status" value="1"/>
</dbReference>
<protein>
    <recommendedName>
        <fullName evidence="6">Secreted protein</fullName>
    </recommendedName>
</protein>
<dbReference type="PANTHER" id="PTHR13593">
    <property type="match status" value="1"/>
</dbReference>
<evidence type="ECO:0000256" key="2">
    <source>
        <dbReference type="SAM" id="Phobius"/>
    </source>
</evidence>
<keyword evidence="2" id="KW-0472">Membrane</keyword>
<organism evidence="4 5">
    <name type="scientific">Pestalotiopsis fici (strain W106-1 / CGMCC3.15140)</name>
    <dbReference type="NCBI Taxonomy" id="1229662"/>
    <lineage>
        <taxon>Eukaryota</taxon>
        <taxon>Fungi</taxon>
        <taxon>Dikarya</taxon>
        <taxon>Ascomycota</taxon>
        <taxon>Pezizomycotina</taxon>
        <taxon>Sordariomycetes</taxon>
        <taxon>Xylariomycetidae</taxon>
        <taxon>Amphisphaeriales</taxon>
        <taxon>Sporocadaceae</taxon>
        <taxon>Pestalotiopsis</taxon>
    </lineage>
</organism>
<reference evidence="5" key="1">
    <citation type="journal article" date="2015" name="BMC Genomics">
        <title>Genomic and transcriptomic analysis of the endophytic fungus Pestalotiopsis fici reveals its lifestyle and high potential for synthesis of natural products.</title>
        <authorList>
            <person name="Wang X."/>
            <person name="Zhang X."/>
            <person name="Liu L."/>
            <person name="Xiang M."/>
            <person name="Wang W."/>
            <person name="Sun X."/>
            <person name="Che Y."/>
            <person name="Guo L."/>
            <person name="Liu G."/>
            <person name="Guo L."/>
            <person name="Wang C."/>
            <person name="Yin W.B."/>
            <person name="Stadler M."/>
            <person name="Zhang X."/>
            <person name="Liu X."/>
        </authorList>
    </citation>
    <scope>NUCLEOTIDE SEQUENCE [LARGE SCALE GENOMIC DNA]</scope>
    <source>
        <strain evidence="5">W106-1 / CGMCC3.15140</strain>
    </source>
</reference>
<dbReference type="Pfam" id="PF26146">
    <property type="entry name" value="PI-PLC_X"/>
    <property type="match status" value="1"/>
</dbReference>
<dbReference type="InterPro" id="IPR017946">
    <property type="entry name" value="PLC-like_Pdiesterase_TIM-brl"/>
</dbReference>
<dbReference type="eggNOG" id="ENOG502RUV2">
    <property type="taxonomic scope" value="Eukaryota"/>
</dbReference>
<dbReference type="KEGG" id="pfy:PFICI_06402"/>
<sequence>MAYRLLAPLLLCSAALAQDTSSVSDSRTTETQSATSTEETPTGTYLTYTSQESNLGTLTDDASTTMSSNVTQSTVSTTDSRTFLTGSSATASGNFSTTATTVATPTVTNTRPCNNYAEFCSRNYGNITEVACHNSPFITQNNLAANQKYDVTYQLNDGVRFLQAQIQWPTNGTEPHFCHTSCDILDAGPITEWLTTVKDWVVSHPYDVVTILLGNGNYSVPSLYYPYIESTGILDYVYTPPLVPMTLNDWPTLSEMILSGKRVVMFLDYMANQTEYPWLLDEFSQMWETPFDPTDTSFPCTVERPPDLADADAQNRLYMINHNLNLELSLLGVSMLVPARAELNVTNAVNGTGSLGLSGDNCVNMWGRPPKFLNVDYYNTGSYPGSVFEVAANLNNVTYSRSCCGTTSAGSKLGLGILSYPVVVLVATISAALLSI</sequence>
<feature type="region of interest" description="Disordered" evidence="1">
    <location>
        <begin position="21"/>
        <end position="43"/>
    </location>
</feature>
<name>W3X5S0_PESFW</name>
<dbReference type="AlphaFoldDB" id="W3X5S0"/>
<dbReference type="OrthoDB" id="7984201at2759"/>
<dbReference type="PANTHER" id="PTHR13593:SF140">
    <property type="entry name" value="PLC-LIKE PHOSPHODIESTERASE"/>
    <property type="match status" value="1"/>
</dbReference>
<gene>
    <name evidence="4" type="ORF">PFICI_06402</name>
</gene>
<dbReference type="GO" id="GO:0008081">
    <property type="term" value="F:phosphoric diester hydrolase activity"/>
    <property type="evidence" value="ECO:0007669"/>
    <property type="project" value="InterPro"/>
</dbReference>
<dbReference type="GeneID" id="19271415"/>
<dbReference type="RefSeq" id="XP_007833174.1">
    <property type="nucleotide sequence ID" value="XM_007834983.1"/>
</dbReference>
<dbReference type="EMBL" id="KI912112">
    <property type="protein sequence ID" value="ETS81400.1"/>
    <property type="molecule type" value="Genomic_DNA"/>
</dbReference>
<feature type="chain" id="PRO_5004834307" description="Secreted protein" evidence="3">
    <location>
        <begin position="18"/>
        <end position="436"/>
    </location>
</feature>
<dbReference type="GO" id="GO:0006629">
    <property type="term" value="P:lipid metabolic process"/>
    <property type="evidence" value="ECO:0007669"/>
    <property type="project" value="InterPro"/>
</dbReference>
<evidence type="ECO:0000313" key="4">
    <source>
        <dbReference type="EMBL" id="ETS81400.1"/>
    </source>
</evidence>
<evidence type="ECO:0008006" key="6">
    <source>
        <dbReference type="Google" id="ProtNLM"/>
    </source>
</evidence>
<keyword evidence="2" id="KW-0812">Transmembrane</keyword>
<evidence type="ECO:0000313" key="5">
    <source>
        <dbReference type="Proteomes" id="UP000030651"/>
    </source>
</evidence>
<evidence type="ECO:0000256" key="1">
    <source>
        <dbReference type="SAM" id="MobiDB-lite"/>
    </source>
</evidence>
<proteinExistence type="predicted"/>
<keyword evidence="2" id="KW-1133">Transmembrane helix</keyword>
<feature type="compositionally biased region" description="Low complexity" evidence="1">
    <location>
        <begin position="29"/>
        <end position="42"/>
    </location>
</feature>
<feature type="transmembrane region" description="Helical" evidence="2">
    <location>
        <begin position="413"/>
        <end position="434"/>
    </location>
</feature>
<dbReference type="InterPro" id="IPR051057">
    <property type="entry name" value="PI-PLC_domain"/>
</dbReference>
<keyword evidence="3" id="KW-0732">Signal</keyword>
<dbReference type="STRING" id="1229662.W3X5S0"/>
<dbReference type="InParanoid" id="W3X5S0"/>
<dbReference type="Proteomes" id="UP000030651">
    <property type="component" value="Unassembled WGS sequence"/>
</dbReference>
<dbReference type="Gene3D" id="3.20.20.190">
    <property type="entry name" value="Phosphatidylinositol (PI) phosphodiesterase"/>
    <property type="match status" value="1"/>
</dbReference>
<accession>W3X5S0</accession>
<dbReference type="HOGENOM" id="CLU_037358_0_1_1"/>